<evidence type="ECO:0000313" key="1">
    <source>
        <dbReference type="EMBL" id="MCM3734534.1"/>
    </source>
</evidence>
<proteinExistence type="predicted"/>
<reference evidence="1" key="1">
    <citation type="submission" date="2022-05" db="EMBL/GenBank/DDBJ databases">
        <title>Comparative Genomics of Spacecraft Associated Microbes.</title>
        <authorList>
            <person name="Tran M.T."/>
            <person name="Wright A."/>
            <person name="Seuylemezian A."/>
            <person name="Eisen J."/>
            <person name="Coil D."/>
        </authorList>
    </citation>
    <scope>NUCLEOTIDE SEQUENCE</scope>
    <source>
        <strain evidence="1">FAIRING 10M-2.2</strain>
    </source>
</reference>
<evidence type="ECO:0000313" key="2">
    <source>
        <dbReference type="Proteomes" id="UP001202289"/>
    </source>
</evidence>
<keyword evidence="2" id="KW-1185">Reference proteome</keyword>
<dbReference type="Proteomes" id="UP001202289">
    <property type="component" value="Unassembled WGS sequence"/>
</dbReference>
<accession>A0ACC6A0Z6</accession>
<protein>
    <submittedName>
        <fullName evidence="1">YczI family protein</fullName>
    </submittedName>
</protein>
<name>A0ACC6A0Z6_9BACI</name>
<gene>
    <name evidence="1" type="ORF">M3215_01435</name>
</gene>
<sequence>MLKALRILFSTIALILATYSFFSESDQLPLYIQIFLSLTCLTWGISEIKEQRKSMGILFICVAIFISFVAFVKMFR</sequence>
<dbReference type="EMBL" id="JAMBOP010000001">
    <property type="protein sequence ID" value="MCM3734534.1"/>
    <property type="molecule type" value="Genomic_DNA"/>
</dbReference>
<organism evidence="1 2">
    <name type="scientific">Bacillus cytotoxicus</name>
    <dbReference type="NCBI Taxonomy" id="580165"/>
    <lineage>
        <taxon>Bacteria</taxon>
        <taxon>Bacillati</taxon>
        <taxon>Bacillota</taxon>
        <taxon>Bacilli</taxon>
        <taxon>Bacillales</taxon>
        <taxon>Bacillaceae</taxon>
        <taxon>Bacillus</taxon>
        <taxon>Bacillus cereus group</taxon>
    </lineage>
</organism>
<comment type="caution">
    <text evidence="1">The sequence shown here is derived from an EMBL/GenBank/DDBJ whole genome shotgun (WGS) entry which is preliminary data.</text>
</comment>